<organism evidence="1 2">
    <name type="scientific">Aspergillus costaricaensis CBS 115574</name>
    <dbReference type="NCBI Taxonomy" id="1448317"/>
    <lineage>
        <taxon>Eukaryota</taxon>
        <taxon>Fungi</taxon>
        <taxon>Dikarya</taxon>
        <taxon>Ascomycota</taxon>
        <taxon>Pezizomycotina</taxon>
        <taxon>Eurotiomycetes</taxon>
        <taxon>Eurotiomycetidae</taxon>
        <taxon>Eurotiales</taxon>
        <taxon>Aspergillaceae</taxon>
        <taxon>Aspergillus</taxon>
        <taxon>Aspergillus subgen. Circumdati</taxon>
    </lineage>
</organism>
<keyword evidence="2" id="KW-1185">Reference proteome</keyword>
<proteinExistence type="predicted"/>
<protein>
    <submittedName>
        <fullName evidence="1">Uncharacterized protein</fullName>
    </submittedName>
</protein>
<dbReference type="EMBL" id="KZ824550">
    <property type="protein sequence ID" value="RAK88697.1"/>
    <property type="molecule type" value="Genomic_DNA"/>
</dbReference>
<reference evidence="1" key="1">
    <citation type="submission" date="2018-02" db="EMBL/GenBank/DDBJ databases">
        <title>The genomes of Aspergillus section Nigri reveals drivers in fungal speciation.</title>
        <authorList>
            <consortium name="DOE Joint Genome Institute"/>
            <person name="Vesth T.C."/>
            <person name="Nybo J."/>
            <person name="Theobald S."/>
            <person name="Brandl J."/>
            <person name="Frisvad J.C."/>
            <person name="Nielsen K.F."/>
            <person name="Lyhne E.K."/>
            <person name="Kogle M.E."/>
            <person name="Kuo A."/>
            <person name="Riley R."/>
            <person name="Clum A."/>
            <person name="Nolan M."/>
            <person name="Lipzen A."/>
            <person name="Salamov A."/>
            <person name="Henrissat B."/>
            <person name="Wiebenga A."/>
            <person name="De vries R.P."/>
            <person name="Grigoriev I.V."/>
            <person name="Mortensen U.H."/>
            <person name="Andersen M.R."/>
            <person name="Baker S.E."/>
        </authorList>
    </citation>
    <scope>NUCLEOTIDE SEQUENCE</scope>
    <source>
        <strain evidence="1">CBS 115574</strain>
    </source>
</reference>
<evidence type="ECO:0000313" key="1">
    <source>
        <dbReference type="EMBL" id="RAK88697.1"/>
    </source>
</evidence>
<dbReference type="Proteomes" id="UP000249748">
    <property type="component" value="Unassembled WGS sequence"/>
</dbReference>
<accession>A0ACD1IF32</accession>
<evidence type="ECO:0000313" key="2">
    <source>
        <dbReference type="Proteomes" id="UP000249748"/>
    </source>
</evidence>
<gene>
    <name evidence="1" type="ORF">BO79DRAFT_255351</name>
</gene>
<name>A0ACD1IF32_9EURO</name>
<sequence>MKYQRLASLGFTALSAVATVSANPLLNREAEGQCPQGYTQSVYYKTITLQPSSTAPTAPTSTLASVGEGQCPVGYTQSVYYKTITLQPTSTASVEPTSAPAVESTSAPAVQSTSSPAVESSSTSVDQVTTLHSSSTVIVTEVVTATPAVATTSSAVESVAPVATTSVAEASPAAETSAAVEATSSSSSVVEVTTNAAVNAAATTAAAEPTSEAVTPEVITTEAVATTEAAAQPTPEAATTEAATSQAAAAAATTEAATTQAAATTEAVVQSTSEAATTEAATTEAAATQAAATTVESKSTSSSSTAASAATSSASSSSSSTSSSALSSEYSGEATFYGGNVSGGTCSFTDYTIPSGLFGTALSSQRWDNAAECGSCVEVTGPSGTKIKAMVVDECPECDSNHLDLFESAFSELADISKGVISIDWEYVACGITSPIELVNKSGTSAYWFAMQVVNSNLPVTKLEVSTDSGSTWQSTTRSSYNYFENQSGFGTDTVDVRVTAEGGSQITVKNVSVSSGSSVTASSNFE</sequence>